<name>A0A9W8UGN0_9HYPO</name>
<keyword evidence="3" id="KW-1185">Reference proteome</keyword>
<comment type="caution">
    <text evidence="2">The sequence shown here is derived from an EMBL/GenBank/DDBJ whole genome shotgun (WGS) entry which is preliminary data.</text>
</comment>
<reference evidence="2" key="1">
    <citation type="submission" date="2022-10" db="EMBL/GenBank/DDBJ databases">
        <title>Fusarium specimens isolated from Avocado Roots.</title>
        <authorList>
            <person name="Stajich J."/>
            <person name="Roper C."/>
            <person name="Heimlech-Rivalta G."/>
        </authorList>
    </citation>
    <scope>NUCLEOTIDE SEQUENCE</scope>
    <source>
        <strain evidence="2">CF00143</strain>
    </source>
</reference>
<evidence type="ECO:0000313" key="2">
    <source>
        <dbReference type="EMBL" id="KAJ4024653.1"/>
    </source>
</evidence>
<proteinExistence type="predicted"/>
<organism evidence="2 3">
    <name type="scientific">Fusarium irregulare</name>
    <dbReference type="NCBI Taxonomy" id="2494466"/>
    <lineage>
        <taxon>Eukaryota</taxon>
        <taxon>Fungi</taxon>
        <taxon>Dikarya</taxon>
        <taxon>Ascomycota</taxon>
        <taxon>Pezizomycotina</taxon>
        <taxon>Sordariomycetes</taxon>
        <taxon>Hypocreomycetidae</taxon>
        <taxon>Hypocreales</taxon>
        <taxon>Nectriaceae</taxon>
        <taxon>Fusarium</taxon>
        <taxon>Fusarium incarnatum-equiseti species complex</taxon>
    </lineage>
</organism>
<sequence length="103" mass="11394">MAITTRQTSGNGRDIESRPSIEPLNPRFQSSNPPFAGRLGANQACVVDGTTLEDQKLLEHQPDATPHMSFRELIDMRPIANINLWKAALIEGIGNQIYLTKAH</sequence>
<protein>
    <submittedName>
        <fullName evidence="2">Uncharacterized protein</fullName>
    </submittedName>
</protein>
<evidence type="ECO:0000313" key="3">
    <source>
        <dbReference type="Proteomes" id="UP001152130"/>
    </source>
</evidence>
<dbReference type="Proteomes" id="UP001152130">
    <property type="component" value="Unassembled WGS sequence"/>
</dbReference>
<dbReference type="EMBL" id="JAPDHF010000001">
    <property type="protein sequence ID" value="KAJ4024653.1"/>
    <property type="molecule type" value="Genomic_DNA"/>
</dbReference>
<feature type="compositionally biased region" description="Polar residues" evidence="1">
    <location>
        <begin position="1"/>
        <end position="11"/>
    </location>
</feature>
<feature type="region of interest" description="Disordered" evidence="1">
    <location>
        <begin position="1"/>
        <end position="36"/>
    </location>
</feature>
<evidence type="ECO:0000256" key="1">
    <source>
        <dbReference type="SAM" id="MobiDB-lite"/>
    </source>
</evidence>
<dbReference type="AlphaFoldDB" id="A0A9W8UGN0"/>
<accession>A0A9W8UGN0</accession>
<gene>
    <name evidence="2" type="ORF">NW766_000893</name>
</gene>